<evidence type="ECO:0000256" key="5">
    <source>
        <dbReference type="PROSITE-ProRule" id="PRU00335"/>
    </source>
</evidence>
<feature type="DNA-binding region" description="H-T-H motif" evidence="5">
    <location>
        <begin position="30"/>
        <end position="49"/>
    </location>
</feature>
<keyword evidence="1" id="KW-0678">Repressor</keyword>
<dbReference type="PANTHER" id="PTHR30055:SF209">
    <property type="entry name" value="POSSIBLE TRANSCRIPTIONAL REGULATORY PROTEIN (PROBABLY TETR-FAMILY)"/>
    <property type="match status" value="1"/>
</dbReference>
<evidence type="ECO:0000256" key="6">
    <source>
        <dbReference type="SAM" id="MobiDB-lite"/>
    </source>
</evidence>
<sequence>MAGRPRGVDDVVILRATAEVIGRVGPAGLTLAAVAREVGLVPGTLVQRFGSKRGLLVALAEQSVKDADATAGRARAEHGTALDALAALVTEWLAPMDTPERFANHLAFLCLDLTDPQLHRHALAAHLAQRRAVERLLASAAPAGELREGTDTAALAGSVQAVTTGAGLTWALERSGTLAERVEYELRALLAPHTTAPHAAASSATAPHATARHSDAPRHPDRPRTPEEA</sequence>
<feature type="compositionally biased region" description="Low complexity" evidence="6">
    <location>
        <begin position="195"/>
        <end position="209"/>
    </location>
</feature>
<dbReference type="PROSITE" id="PS50977">
    <property type="entry name" value="HTH_TETR_2"/>
    <property type="match status" value="1"/>
</dbReference>
<dbReference type="SUPFAM" id="SSF46689">
    <property type="entry name" value="Homeodomain-like"/>
    <property type="match status" value="1"/>
</dbReference>
<evidence type="ECO:0000256" key="3">
    <source>
        <dbReference type="ARBA" id="ARBA00023125"/>
    </source>
</evidence>
<gene>
    <name evidence="8" type="ORF">GCM10009663_35740</name>
</gene>
<dbReference type="Proteomes" id="UP001499987">
    <property type="component" value="Unassembled WGS sequence"/>
</dbReference>
<dbReference type="Pfam" id="PF00440">
    <property type="entry name" value="TetR_N"/>
    <property type="match status" value="1"/>
</dbReference>
<keyword evidence="3 5" id="KW-0238">DNA-binding</keyword>
<proteinExistence type="predicted"/>
<evidence type="ECO:0000256" key="2">
    <source>
        <dbReference type="ARBA" id="ARBA00023015"/>
    </source>
</evidence>
<dbReference type="PANTHER" id="PTHR30055">
    <property type="entry name" value="HTH-TYPE TRANSCRIPTIONAL REGULATOR RUTR"/>
    <property type="match status" value="1"/>
</dbReference>
<feature type="domain" description="HTH tetR-type" evidence="7">
    <location>
        <begin position="7"/>
        <end position="67"/>
    </location>
</feature>
<dbReference type="Pfam" id="PF13977">
    <property type="entry name" value="TetR_C_6"/>
    <property type="match status" value="1"/>
</dbReference>
<keyword evidence="2" id="KW-0805">Transcription regulation</keyword>
<evidence type="ECO:0000313" key="9">
    <source>
        <dbReference type="Proteomes" id="UP001499987"/>
    </source>
</evidence>
<keyword evidence="9" id="KW-1185">Reference proteome</keyword>
<comment type="caution">
    <text evidence="8">The sequence shown here is derived from an EMBL/GenBank/DDBJ whole genome shotgun (WGS) entry which is preliminary data.</text>
</comment>
<organism evidence="8 9">
    <name type="scientific">Kitasatospora arboriphila</name>
    <dbReference type="NCBI Taxonomy" id="258052"/>
    <lineage>
        <taxon>Bacteria</taxon>
        <taxon>Bacillati</taxon>
        <taxon>Actinomycetota</taxon>
        <taxon>Actinomycetes</taxon>
        <taxon>Kitasatosporales</taxon>
        <taxon>Streptomycetaceae</taxon>
        <taxon>Kitasatospora</taxon>
    </lineage>
</organism>
<dbReference type="InterPro" id="IPR036271">
    <property type="entry name" value="Tet_transcr_reg_TetR-rel_C_sf"/>
</dbReference>
<feature type="region of interest" description="Disordered" evidence="6">
    <location>
        <begin position="195"/>
        <end position="229"/>
    </location>
</feature>
<evidence type="ECO:0000256" key="4">
    <source>
        <dbReference type="ARBA" id="ARBA00023163"/>
    </source>
</evidence>
<dbReference type="InterPro" id="IPR009057">
    <property type="entry name" value="Homeodomain-like_sf"/>
</dbReference>
<keyword evidence="4" id="KW-0804">Transcription</keyword>
<accession>A0ABP4E5M8</accession>
<protein>
    <submittedName>
        <fullName evidence="8">TetR/AcrR family transcriptional regulator</fullName>
    </submittedName>
</protein>
<dbReference type="Gene3D" id="1.10.357.10">
    <property type="entry name" value="Tetracycline Repressor, domain 2"/>
    <property type="match status" value="1"/>
</dbReference>
<evidence type="ECO:0000256" key="1">
    <source>
        <dbReference type="ARBA" id="ARBA00022491"/>
    </source>
</evidence>
<dbReference type="SUPFAM" id="SSF48498">
    <property type="entry name" value="Tetracyclin repressor-like, C-terminal domain"/>
    <property type="match status" value="1"/>
</dbReference>
<reference evidence="9" key="1">
    <citation type="journal article" date="2019" name="Int. J. Syst. Evol. Microbiol.">
        <title>The Global Catalogue of Microorganisms (GCM) 10K type strain sequencing project: providing services to taxonomists for standard genome sequencing and annotation.</title>
        <authorList>
            <consortium name="The Broad Institute Genomics Platform"/>
            <consortium name="The Broad Institute Genome Sequencing Center for Infectious Disease"/>
            <person name="Wu L."/>
            <person name="Ma J."/>
        </authorList>
    </citation>
    <scope>NUCLEOTIDE SEQUENCE [LARGE SCALE GENOMIC DNA]</scope>
    <source>
        <strain evidence="9">JCM 13002</strain>
    </source>
</reference>
<dbReference type="InterPro" id="IPR050109">
    <property type="entry name" value="HTH-type_TetR-like_transc_reg"/>
</dbReference>
<feature type="compositionally biased region" description="Basic and acidic residues" evidence="6">
    <location>
        <begin position="212"/>
        <end position="229"/>
    </location>
</feature>
<name>A0ABP4E5M8_9ACTN</name>
<evidence type="ECO:0000259" key="7">
    <source>
        <dbReference type="PROSITE" id="PS50977"/>
    </source>
</evidence>
<dbReference type="InterPro" id="IPR001647">
    <property type="entry name" value="HTH_TetR"/>
</dbReference>
<dbReference type="InterPro" id="IPR039538">
    <property type="entry name" value="BetI_C"/>
</dbReference>
<dbReference type="RefSeq" id="WP_344624619.1">
    <property type="nucleotide sequence ID" value="NZ_BAAALD010000032.1"/>
</dbReference>
<evidence type="ECO:0000313" key="8">
    <source>
        <dbReference type="EMBL" id="GAA1088922.1"/>
    </source>
</evidence>
<dbReference type="EMBL" id="BAAALD010000032">
    <property type="protein sequence ID" value="GAA1088922.1"/>
    <property type="molecule type" value="Genomic_DNA"/>
</dbReference>